<feature type="binding site" evidence="13">
    <location>
        <position position="261"/>
    </location>
    <ligand>
        <name>substrate</name>
    </ligand>
</feature>
<dbReference type="EMBL" id="DXGI01000243">
    <property type="protein sequence ID" value="HIW78771.1"/>
    <property type="molecule type" value="Genomic_DNA"/>
</dbReference>
<dbReference type="PROSITE" id="PS00801">
    <property type="entry name" value="TRANSKETOLASE_1"/>
    <property type="match status" value="1"/>
</dbReference>
<evidence type="ECO:0000259" key="18">
    <source>
        <dbReference type="SMART" id="SM00861"/>
    </source>
</evidence>
<dbReference type="SMART" id="SM00861">
    <property type="entry name" value="Transket_pyr"/>
    <property type="match status" value="1"/>
</dbReference>
<evidence type="ECO:0000256" key="1">
    <source>
        <dbReference type="ARBA" id="ARBA00001913"/>
    </source>
</evidence>
<dbReference type="GO" id="GO:0005829">
    <property type="term" value="C:cytosol"/>
    <property type="evidence" value="ECO:0007669"/>
    <property type="project" value="TreeGrafter"/>
</dbReference>
<evidence type="ECO:0000256" key="10">
    <source>
        <dbReference type="ARBA" id="ARBA00049473"/>
    </source>
</evidence>
<feature type="binding site" evidence="14">
    <location>
        <begin position="114"/>
        <end position="116"/>
    </location>
    <ligand>
        <name>thiamine diphosphate</name>
        <dbReference type="ChEBI" id="CHEBI:58937"/>
    </ligand>
</feature>
<feature type="binding site" evidence="14">
    <location>
        <position position="438"/>
    </location>
    <ligand>
        <name>thiamine diphosphate</name>
        <dbReference type="ChEBI" id="CHEBI:58937"/>
    </ligand>
</feature>
<feature type="domain" description="Transketolase-like pyrimidine-binding" evidence="18">
    <location>
        <begin position="355"/>
        <end position="526"/>
    </location>
</feature>
<keyword evidence="8 15" id="KW-0460">Magnesium</keyword>
<evidence type="ECO:0000256" key="13">
    <source>
        <dbReference type="PIRSR" id="PIRSR605478-2"/>
    </source>
</evidence>
<comment type="function">
    <text evidence="17">Catalyzes the transfer of a two-carbon ketol group from a ketose donor to an aldose acceptor, via a covalent intermediate with the cofactor thiamine pyrophosphate.</text>
</comment>
<comment type="subunit">
    <text evidence="4 17">Homodimer.</text>
</comment>
<keyword evidence="7 15" id="KW-0479">Metal-binding</keyword>
<dbReference type="CDD" id="cd07033">
    <property type="entry name" value="TPP_PYR_DXS_TK_like"/>
    <property type="match status" value="1"/>
</dbReference>
<evidence type="ECO:0000256" key="15">
    <source>
        <dbReference type="PIRSR" id="PIRSR605478-4"/>
    </source>
</evidence>
<dbReference type="InterPro" id="IPR009014">
    <property type="entry name" value="Transketo_C/PFOR_II"/>
</dbReference>
<dbReference type="InterPro" id="IPR029061">
    <property type="entry name" value="THDP-binding"/>
</dbReference>
<comment type="cofactor">
    <cofactor evidence="14">
        <name>thiamine diphosphate</name>
        <dbReference type="ChEBI" id="CHEBI:58937"/>
    </cofactor>
    <text evidence="14">Binds 1 thiamine pyrophosphate per subunit. During the reaction, the substrate forms a covalent intermediate with the cofactor.</text>
</comment>
<evidence type="ECO:0000256" key="8">
    <source>
        <dbReference type="ARBA" id="ARBA00022842"/>
    </source>
</evidence>
<name>A0A9D1QZ82_9BACT</name>
<dbReference type="SUPFAM" id="SSF52922">
    <property type="entry name" value="TK C-terminal domain-like"/>
    <property type="match status" value="1"/>
</dbReference>
<dbReference type="EC" id="2.2.1.1" evidence="5 11"/>
<comment type="similarity">
    <text evidence="3 17">Belongs to the transketolase family.</text>
</comment>
<comment type="cofactor">
    <cofactor evidence="17">
        <name>Mg(2+)</name>
        <dbReference type="ChEBI" id="CHEBI:18420"/>
    </cofactor>
    <cofactor evidence="17">
        <name>Ca(2+)</name>
        <dbReference type="ChEBI" id="CHEBI:29108"/>
    </cofactor>
    <cofactor evidence="17">
        <name>Mn(2+)</name>
        <dbReference type="ChEBI" id="CHEBI:29035"/>
    </cofactor>
    <cofactor evidence="17">
        <name>Co(2+)</name>
        <dbReference type="ChEBI" id="CHEBI:48828"/>
    </cofactor>
    <text evidence="17">Binds 1 Mg(2+) ion per subunit. Can also utilize other divalent metal cations, such as Ca(2+), Mn(2+) and Co(2+).</text>
</comment>
<dbReference type="InterPro" id="IPR005478">
    <property type="entry name" value="Transketolase_bac-like"/>
</dbReference>
<dbReference type="FunFam" id="3.40.50.920:FF:000003">
    <property type="entry name" value="Transketolase"/>
    <property type="match status" value="1"/>
</dbReference>
<feature type="binding site" evidence="13">
    <location>
        <position position="26"/>
    </location>
    <ligand>
        <name>substrate</name>
    </ligand>
</feature>
<comment type="cofactor">
    <cofactor evidence="2">
        <name>Co(2+)</name>
        <dbReference type="ChEBI" id="CHEBI:48828"/>
    </cofactor>
</comment>
<evidence type="ECO:0000256" key="16">
    <source>
        <dbReference type="PIRSR" id="PIRSR605478-5"/>
    </source>
</evidence>
<evidence type="ECO:0000256" key="7">
    <source>
        <dbReference type="ARBA" id="ARBA00022723"/>
    </source>
</evidence>
<evidence type="ECO:0000256" key="17">
    <source>
        <dbReference type="RuleBase" id="RU004996"/>
    </source>
</evidence>
<feature type="binding site" evidence="14">
    <location>
        <position position="185"/>
    </location>
    <ligand>
        <name>thiamine diphosphate</name>
        <dbReference type="ChEBI" id="CHEBI:58937"/>
    </ligand>
</feature>
<comment type="cofactor">
    <cofactor evidence="15">
        <name>Mg(2+)</name>
        <dbReference type="ChEBI" id="CHEBI:18420"/>
    </cofactor>
    <text evidence="15">Binds 1 Mg(2+) ion per subunit. Can also utilize other divalent metal cations, such as Ca(2+), Mn(2+) and Co(2+).</text>
</comment>
<dbReference type="PANTHER" id="PTHR43522:SF2">
    <property type="entry name" value="TRANSKETOLASE 1-RELATED"/>
    <property type="match status" value="1"/>
</dbReference>
<accession>A0A9D1QZ82</accession>
<evidence type="ECO:0000256" key="6">
    <source>
        <dbReference type="ARBA" id="ARBA00022679"/>
    </source>
</evidence>
<feature type="binding site" evidence="14">
    <location>
        <position position="66"/>
    </location>
    <ligand>
        <name>thiamine diphosphate</name>
        <dbReference type="ChEBI" id="CHEBI:58937"/>
    </ligand>
</feature>
<dbReference type="Pfam" id="PF02779">
    <property type="entry name" value="Transket_pyr"/>
    <property type="match status" value="1"/>
</dbReference>
<evidence type="ECO:0000256" key="5">
    <source>
        <dbReference type="ARBA" id="ARBA00013152"/>
    </source>
</evidence>
<keyword evidence="9 14" id="KW-0786">Thiamine pyrophosphate</keyword>
<dbReference type="PROSITE" id="PS00802">
    <property type="entry name" value="TRANSKETOLASE_2"/>
    <property type="match status" value="1"/>
</dbReference>
<dbReference type="InterPro" id="IPR020826">
    <property type="entry name" value="Transketolase_BS"/>
</dbReference>
<feature type="binding site" evidence="15">
    <location>
        <position position="185"/>
    </location>
    <ligand>
        <name>Mg(2+)</name>
        <dbReference type="ChEBI" id="CHEBI:18420"/>
    </ligand>
</feature>
<dbReference type="SUPFAM" id="SSF52518">
    <property type="entry name" value="Thiamin diphosphate-binding fold (THDP-binding)"/>
    <property type="match status" value="2"/>
</dbReference>
<dbReference type="InterPro" id="IPR005474">
    <property type="entry name" value="Transketolase_N"/>
</dbReference>
<keyword evidence="17" id="KW-0106">Calcium</keyword>
<evidence type="ECO:0000256" key="14">
    <source>
        <dbReference type="PIRSR" id="PIRSR605478-3"/>
    </source>
</evidence>
<dbReference type="Gene3D" id="3.40.50.970">
    <property type="match status" value="2"/>
</dbReference>
<evidence type="ECO:0000256" key="4">
    <source>
        <dbReference type="ARBA" id="ARBA00011738"/>
    </source>
</evidence>
<reference evidence="19" key="1">
    <citation type="journal article" date="2021" name="PeerJ">
        <title>Extensive microbial diversity within the chicken gut microbiome revealed by metagenomics and culture.</title>
        <authorList>
            <person name="Gilroy R."/>
            <person name="Ravi A."/>
            <person name="Getino M."/>
            <person name="Pursley I."/>
            <person name="Horton D.L."/>
            <person name="Alikhan N.F."/>
            <person name="Baker D."/>
            <person name="Gharbi K."/>
            <person name="Hall N."/>
            <person name="Watson M."/>
            <person name="Adriaenssens E.M."/>
            <person name="Foster-Nyarko E."/>
            <person name="Jarju S."/>
            <person name="Secka A."/>
            <person name="Antonio M."/>
            <person name="Oren A."/>
            <person name="Chaudhuri R.R."/>
            <person name="La Ragione R."/>
            <person name="Hildebrand F."/>
            <person name="Pallen M.J."/>
        </authorList>
    </citation>
    <scope>NUCLEOTIDE SEQUENCE</scope>
    <source>
        <strain evidence="19">ChiSxjej5B17-1746</strain>
    </source>
</reference>
<dbReference type="InterPro" id="IPR005475">
    <property type="entry name" value="Transketolase-like_Pyr-bd"/>
</dbReference>
<evidence type="ECO:0000256" key="12">
    <source>
        <dbReference type="PIRSR" id="PIRSR605478-1"/>
    </source>
</evidence>
<dbReference type="InterPro" id="IPR055152">
    <property type="entry name" value="Transketolase-like_C_2"/>
</dbReference>
<keyword evidence="6 17" id="KW-0808">Transferase</keyword>
<evidence type="ECO:0000256" key="11">
    <source>
        <dbReference type="NCBIfam" id="TIGR00232"/>
    </source>
</evidence>
<sequence length="651" mass="70030">MRSRKELADAVRILSMDAVDKAKSGHPGAPMGMADMAEALWRGVLRHNPANPHWANRDRFVLSNGHASMLLYSLLHLTGYDLSMDDIKAFRQLGSRTPGHPEFGVTPGVETTTGPLGQGFATAVGMAVAEKLLAAEFNREGFPIVDHHTYVFLGDGCLMEGLSQEACSLAGTLGLGKLIVLYDDNGISIDGKVSQWFGDDTPARFEACGWQVIPDVDGHDAAMLDAALTLARKETARPTLICCKTTIGYGSSKKGGTASCHGSPMGEEENAAVRAALGWTEPPFVIPQDIRDAWDARQKGAALQSEWDALFAAYRAAYPDLAVEFERRMSGALPADWEAVSKAAIERFDADKPKVATRIANRDVLNALAPHLPELFGGSADLTGSVGTWHEKAVRIGRDEWHGNYLSYGVREFGMGAVMNGLALHGGFIPYGGTFLVFSDYARNAIRLSALMKQRLVWVLTHDSIGVGEDGPTHQPIEHVSSLRLIPDLWVWRPCDAVETAVAWKTALESAEPSCMILTRQGLAPQARTAGQLEAVRRGGYVLRDCDGAPEVILIATGSEVQLAVDAAAALTAKGRKVRVVSMPCTELFDAQPADYRESVLPAAVRARVAVEAASVDGWWKYVGLDGAVVGMSTFGESAPGGELFKHFGFT</sequence>
<dbReference type="Pfam" id="PF22613">
    <property type="entry name" value="Transketolase_C_1"/>
    <property type="match status" value="1"/>
</dbReference>
<proteinExistence type="inferred from homology"/>
<dbReference type="Gene3D" id="3.40.50.920">
    <property type="match status" value="1"/>
</dbReference>
<dbReference type="CDD" id="cd02012">
    <property type="entry name" value="TPP_TK"/>
    <property type="match status" value="1"/>
</dbReference>
<dbReference type="NCBIfam" id="TIGR00232">
    <property type="entry name" value="tktlase_bact"/>
    <property type="match status" value="1"/>
</dbReference>
<feature type="binding site" evidence="13">
    <location>
        <position position="385"/>
    </location>
    <ligand>
        <name>substrate</name>
    </ligand>
</feature>
<evidence type="ECO:0000256" key="3">
    <source>
        <dbReference type="ARBA" id="ARBA00007131"/>
    </source>
</evidence>
<feature type="binding site" evidence="13">
    <location>
        <position position="462"/>
    </location>
    <ligand>
        <name>substrate</name>
    </ligand>
</feature>
<dbReference type="Pfam" id="PF00456">
    <property type="entry name" value="Transketolase_N"/>
    <property type="match status" value="1"/>
</dbReference>
<feature type="site" description="Important for catalytic activity" evidence="16">
    <location>
        <position position="261"/>
    </location>
</feature>
<comment type="caution">
    <text evidence="19">The sequence shown here is derived from an EMBL/GenBank/DDBJ whole genome shotgun (WGS) entry which is preliminary data.</text>
</comment>
<evidence type="ECO:0000256" key="9">
    <source>
        <dbReference type="ARBA" id="ARBA00023052"/>
    </source>
</evidence>
<feature type="binding site" evidence="13">
    <location>
        <position position="358"/>
    </location>
    <ligand>
        <name>substrate</name>
    </ligand>
</feature>
<dbReference type="GO" id="GO:0009052">
    <property type="term" value="P:pentose-phosphate shunt, non-oxidative branch"/>
    <property type="evidence" value="ECO:0007669"/>
    <property type="project" value="UniProtKB-ARBA"/>
</dbReference>
<comment type="cofactor">
    <cofactor evidence="1">
        <name>Ca(2+)</name>
        <dbReference type="ChEBI" id="CHEBI:29108"/>
    </cofactor>
</comment>
<gene>
    <name evidence="19" type="primary">tkt</name>
    <name evidence="19" type="ORF">H9874_06470</name>
</gene>
<feature type="binding site" evidence="14">
    <location>
        <position position="156"/>
    </location>
    <ligand>
        <name>thiamine diphosphate</name>
        <dbReference type="ChEBI" id="CHEBI:58937"/>
    </ligand>
</feature>
<dbReference type="GO" id="GO:0046872">
    <property type="term" value="F:metal ion binding"/>
    <property type="evidence" value="ECO:0007669"/>
    <property type="project" value="UniProtKB-KW"/>
</dbReference>
<evidence type="ECO:0000313" key="19">
    <source>
        <dbReference type="EMBL" id="HIW78771.1"/>
    </source>
</evidence>
<protein>
    <recommendedName>
        <fullName evidence="5 11">Transketolase</fullName>
        <ecNumber evidence="5 11">2.2.1.1</ecNumber>
    </recommendedName>
</protein>
<feature type="binding site" evidence="15">
    <location>
        <position position="155"/>
    </location>
    <ligand>
        <name>Mg(2+)</name>
        <dbReference type="ChEBI" id="CHEBI:18420"/>
    </ligand>
</feature>
<evidence type="ECO:0000313" key="20">
    <source>
        <dbReference type="Proteomes" id="UP000824264"/>
    </source>
</evidence>
<feature type="active site" description="Proton donor" evidence="12">
    <location>
        <position position="412"/>
    </location>
</feature>
<feature type="site" description="Important for catalytic activity" evidence="16">
    <location>
        <position position="26"/>
    </location>
</feature>
<dbReference type="Proteomes" id="UP000824264">
    <property type="component" value="Unassembled WGS sequence"/>
</dbReference>
<dbReference type="PANTHER" id="PTHR43522">
    <property type="entry name" value="TRANSKETOLASE"/>
    <property type="match status" value="1"/>
</dbReference>
<reference evidence="19" key="2">
    <citation type="submission" date="2021-04" db="EMBL/GenBank/DDBJ databases">
        <authorList>
            <person name="Gilroy R."/>
        </authorList>
    </citation>
    <scope>NUCLEOTIDE SEQUENCE</scope>
    <source>
        <strain evidence="19">ChiSxjej5B17-1746</strain>
    </source>
</reference>
<dbReference type="InterPro" id="IPR033247">
    <property type="entry name" value="Transketolase_fam"/>
</dbReference>
<feature type="binding site" evidence="14">
    <location>
        <position position="261"/>
    </location>
    <ligand>
        <name>thiamine diphosphate</name>
        <dbReference type="ChEBI" id="CHEBI:58937"/>
    </ligand>
</feature>
<feature type="binding site" evidence="13">
    <location>
        <position position="520"/>
    </location>
    <ligand>
        <name>substrate</name>
    </ligand>
</feature>
<dbReference type="AlphaFoldDB" id="A0A9D1QZ82"/>
<feature type="binding site" evidence="13">
    <location>
        <position position="470"/>
    </location>
    <ligand>
        <name>substrate</name>
    </ligand>
</feature>
<organism evidence="19 20">
    <name type="scientific">Candidatus Bilophila faecipullorum</name>
    <dbReference type="NCBI Taxonomy" id="2838482"/>
    <lineage>
        <taxon>Bacteria</taxon>
        <taxon>Pseudomonadati</taxon>
        <taxon>Thermodesulfobacteriota</taxon>
        <taxon>Desulfovibrionia</taxon>
        <taxon>Desulfovibrionales</taxon>
        <taxon>Desulfovibrionaceae</taxon>
        <taxon>Bilophila</taxon>
    </lineage>
</organism>
<feature type="binding site" evidence="13">
    <location>
        <position position="474"/>
    </location>
    <ligand>
        <name>substrate</name>
    </ligand>
</feature>
<dbReference type="FunFam" id="3.40.50.970:FF:000004">
    <property type="entry name" value="Transketolase"/>
    <property type="match status" value="1"/>
</dbReference>
<feature type="non-terminal residue" evidence="19">
    <location>
        <position position="651"/>
    </location>
</feature>
<evidence type="ECO:0000256" key="2">
    <source>
        <dbReference type="ARBA" id="ARBA00001941"/>
    </source>
</evidence>
<dbReference type="InterPro" id="IPR049557">
    <property type="entry name" value="Transketolase_CS"/>
</dbReference>
<comment type="catalytic activity">
    <reaction evidence="10 17">
        <text>D-sedoheptulose 7-phosphate + D-glyceraldehyde 3-phosphate = aldehydo-D-ribose 5-phosphate + D-xylulose 5-phosphate</text>
        <dbReference type="Rhea" id="RHEA:10508"/>
        <dbReference type="ChEBI" id="CHEBI:57483"/>
        <dbReference type="ChEBI" id="CHEBI:57737"/>
        <dbReference type="ChEBI" id="CHEBI:58273"/>
        <dbReference type="ChEBI" id="CHEBI:59776"/>
        <dbReference type="EC" id="2.2.1.1"/>
    </reaction>
</comment>
<dbReference type="FunFam" id="3.40.50.970:FF:000003">
    <property type="entry name" value="Transketolase"/>
    <property type="match status" value="1"/>
</dbReference>
<feature type="binding site" evidence="15">
    <location>
        <position position="187"/>
    </location>
    <ligand>
        <name>Mg(2+)</name>
        <dbReference type="ChEBI" id="CHEBI:18420"/>
    </ligand>
</feature>
<dbReference type="GO" id="GO:0004802">
    <property type="term" value="F:transketolase activity"/>
    <property type="evidence" value="ECO:0007669"/>
    <property type="project" value="UniProtKB-UniRule"/>
</dbReference>